<dbReference type="Proteomes" id="UP000789831">
    <property type="component" value="Unassembled WGS sequence"/>
</dbReference>
<gene>
    <name evidence="1" type="ORF">AGERDE_LOCUS4851</name>
</gene>
<dbReference type="GO" id="GO:0005634">
    <property type="term" value="C:nucleus"/>
    <property type="evidence" value="ECO:0007669"/>
    <property type="project" value="InterPro"/>
</dbReference>
<evidence type="ECO:0000313" key="2">
    <source>
        <dbReference type="Proteomes" id="UP000789831"/>
    </source>
</evidence>
<comment type="caution">
    <text evidence="1">The sequence shown here is derived from an EMBL/GenBank/DDBJ whole genome shotgun (WGS) entry which is preliminary data.</text>
</comment>
<sequence>MAYSVSFCSCSINYDNLSYITSHLNSKKHIKIKNTYKKWNSERQQGIQTIIRAAESKKAVINEFLKAWVNANIPLEKVDKLRPFLTTYCREDGSAIPAADTLRRKYLPNIFEEHLQALNTEFKEKSVAIIIDETTDSRTYSVVNTLFSYRNSTKLVSVNYLQTINNTTIGQIVIQILAEWSISFSVPLLFLSDSAAYMKKCYRE</sequence>
<organism evidence="1 2">
    <name type="scientific">Ambispora gerdemannii</name>
    <dbReference type="NCBI Taxonomy" id="144530"/>
    <lineage>
        <taxon>Eukaryota</taxon>
        <taxon>Fungi</taxon>
        <taxon>Fungi incertae sedis</taxon>
        <taxon>Mucoromycota</taxon>
        <taxon>Glomeromycotina</taxon>
        <taxon>Glomeromycetes</taxon>
        <taxon>Archaeosporales</taxon>
        <taxon>Ambisporaceae</taxon>
        <taxon>Ambispora</taxon>
    </lineage>
</organism>
<dbReference type="PANTHER" id="PTHR32344">
    <property type="entry name" value="U1-TYPE DOMAIN-CONTAINING PROTEIN"/>
    <property type="match status" value="1"/>
</dbReference>
<evidence type="ECO:0000313" key="1">
    <source>
        <dbReference type="EMBL" id="CAG8513273.1"/>
    </source>
</evidence>
<dbReference type="GO" id="GO:0006357">
    <property type="term" value="P:regulation of transcription by RNA polymerase II"/>
    <property type="evidence" value="ECO:0007669"/>
    <property type="project" value="InterPro"/>
</dbReference>
<dbReference type="OrthoDB" id="2407789at2759"/>
<accession>A0A9N9F6L0</accession>
<reference evidence="1" key="1">
    <citation type="submission" date="2021-06" db="EMBL/GenBank/DDBJ databases">
        <authorList>
            <person name="Kallberg Y."/>
            <person name="Tangrot J."/>
            <person name="Rosling A."/>
        </authorList>
    </citation>
    <scope>NUCLEOTIDE SEQUENCE</scope>
    <source>
        <strain evidence="1">MT106</strain>
    </source>
</reference>
<proteinExistence type="predicted"/>
<protein>
    <submittedName>
        <fullName evidence="1">2057_t:CDS:1</fullName>
    </submittedName>
</protein>
<dbReference type="AlphaFoldDB" id="A0A9N9F6L0"/>
<dbReference type="PANTHER" id="PTHR32344:SF1">
    <property type="entry name" value="U1-TYPE DOMAIN-CONTAINING PROTEIN"/>
    <property type="match status" value="1"/>
</dbReference>
<dbReference type="InterPro" id="IPR033375">
    <property type="entry name" value="Cggbp1"/>
</dbReference>
<dbReference type="GO" id="GO:0003690">
    <property type="term" value="F:double-stranded DNA binding"/>
    <property type="evidence" value="ECO:0007669"/>
    <property type="project" value="InterPro"/>
</dbReference>
<name>A0A9N9F6L0_9GLOM</name>
<dbReference type="EMBL" id="CAJVPL010000598">
    <property type="protein sequence ID" value="CAG8513273.1"/>
    <property type="molecule type" value="Genomic_DNA"/>
</dbReference>
<keyword evidence="2" id="KW-1185">Reference proteome</keyword>